<comment type="cofactor">
    <cofactor evidence="2">
        <name>thiamine diphosphate</name>
        <dbReference type="ChEBI" id="CHEBI:58937"/>
    </cofactor>
</comment>
<dbReference type="Pfam" id="PF02775">
    <property type="entry name" value="TPP_enzyme_C"/>
    <property type="match status" value="1"/>
</dbReference>
<dbReference type="AlphaFoldDB" id="A0A256FCM1"/>
<dbReference type="Gene3D" id="3.40.50.1220">
    <property type="entry name" value="TPP-binding domain"/>
    <property type="match status" value="1"/>
</dbReference>
<dbReference type="InterPro" id="IPR012000">
    <property type="entry name" value="Thiamin_PyroP_enz_cen_dom"/>
</dbReference>
<feature type="domain" description="Thiamine pyrophosphate enzyme central" evidence="7">
    <location>
        <begin position="192"/>
        <end position="299"/>
    </location>
</feature>
<keyword evidence="11" id="KW-1185">Reference proteome</keyword>
<dbReference type="InterPro" id="IPR029061">
    <property type="entry name" value="THDP-binding"/>
</dbReference>
<dbReference type="PANTHER" id="PTHR18968">
    <property type="entry name" value="THIAMINE PYROPHOSPHATE ENZYMES"/>
    <property type="match status" value="1"/>
</dbReference>
<dbReference type="InterPro" id="IPR000399">
    <property type="entry name" value="TPP-bd_CS"/>
</dbReference>
<dbReference type="OrthoDB" id="4494979at2"/>
<evidence type="ECO:0000259" key="9">
    <source>
        <dbReference type="Pfam" id="PF02776"/>
    </source>
</evidence>
<dbReference type="PROSITE" id="PS00187">
    <property type="entry name" value="TPP_ENZYMES"/>
    <property type="match status" value="1"/>
</dbReference>
<gene>
    <name evidence="10" type="ORF">CEV31_3574</name>
</gene>
<dbReference type="GO" id="GO:0000287">
    <property type="term" value="F:magnesium ion binding"/>
    <property type="evidence" value="ECO:0007669"/>
    <property type="project" value="InterPro"/>
</dbReference>
<evidence type="ECO:0000259" key="8">
    <source>
        <dbReference type="Pfam" id="PF02775"/>
    </source>
</evidence>
<dbReference type="GO" id="GO:0005948">
    <property type="term" value="C:acetolactate synthase complex"/>
    <property type="evidence" value="ECO:0007669"/>
    <property type="project" value="TreeGrafter"/>
</dbReference>
<dbReference type="InterPro" id="IPR012001">
    <property type="entry name" value="Thiamin_PyroP_enz_TPP-bd_dom"/>
</dbReference>
<comment type="cofactor">
    <cofactor evidence="1">
        <name>Mg(2+)</name>
        <dbReference type="ChEBI" id="CHEBI:18420"/>
    </cofactor>
</comment>
<evidence type="ECO:0000256" key="2">
    <source>
        <dbReference type="ARBA" id="ARBA00001964"/>
    </source>
</evidence>
<reference evidence="10 11" key="1">
    <citation type="submission" date="2017-07" db="EMBL/GenBank/DDBJ databases">
        <title>Phylogenetic study on the rhizospheric bacterium Ochrobactrum sp. A44.</title>
        <authorList>
            <person name="Krzyzanowska D.M."/>
            <person name="Ossowicki A."/>
            <person name="Rajewska M."/>
            <person name="Maciag T."/>
            <person name="Kaczynski Z."/>
            <person name="Czerwicka M."/>
            <person name="Jafra S."/>
        </authorList>
    </citation>
    <scope>NUCLEOTIDE SEQUENCE [LARGE SCALE GENOMIC DNA]</scope>
    <source>
        <strain evidence="10 11">DSM 7216</strain>
    </source>
</reference>
<evidence type="ECO:0000256" key="5">
    <source>
        <dbReference type="ARBA" id="ARBA00023052"/>
    </source>
</evidence>
<dbReference type="GO" id="GO:0009099">
    <property type="term" value="P:L-valine biosynthetic process"/>
    <property type="evidence" value="ECO:0007669"/>
    <property type="project" value="TreeGrafter"/>
</dbReference>
<dbReference type="SUPFAM" id="SSF52518">
    <property type="entry name" value="Thiamin diphosphate-binding fold (THDP-binding)"/>
    <property type="match status" value="2"/>
</dbReference>
<comment type="caution">
    <text evidence="10">The sequence shown here is derived from an EMBL/GenBank/DDBJ whole genome shotgun (WGS) entry which is preliminary data.</text>
</comment>
<dbReference type="Gene3D" id="3.40.50.970">
    <property type="match status" value="2"/>
</dbReference>
<dbReference type="InterPro" id="IPR045229">
    <property type="entry name" value="TPP_enz"/>
</dbReference>
<comment type="similarity">
    <text evidence="3 6">Belongs to the TPP enzyme family.</text>
</comment>
<sequence length="539" mass="56739">MRGAELLVQMLKRAGVTRIFSLSGNQIMPIYDACVGQGIEIIHTRHEGAAVFMAEAHAQLTGEVGVALVTAGGGLANAVGPLFSVRESETPVLLLSGDSPVGQDGRGAFQEMDQTAITAPLCKLSIRPQCAADLGHEVARAFRIARSGRPGPVHIALPFDVIEADTPSTQLPVPLAFARVPQQMGEGDARLIVQAIASARKPVVLVGPALNRSRTGDLLDRLADALGTAVLPMESPRGLKDPSLGAVADMLAQADLIVDLGKRVDFTTAFGTTPAFAASTGWILVDAEEREQDRAHRNLGVRLKLAITANPLDAAMRLIDIGGQLVGKKPEDWRVSVKSMLDARSFSITTADTDGRITSAQLCAAVARHIRAAPASIGICDGGEFGQWAQALLPTERRIINGVSGVIGGGVCYGMAAALAQPGAVIFSLMGDGSCGFHFAEIETAVRHGAAYVIVIGNDMRWNAEHQIQIREYGPDRLIGCQLSNARYDLACEAFGGHGEYVTRHEELDAALERALKSGKVACVNVMIDGAPAPAGPAH</sequence>
<dbReference type="EMBL" id="NNRJ01000055">
    <property type="protein sequence ID" value="OYR12558.1"/>
    <property type="molecule type" value="Genomic_DNA"/>
</dbReference>
<keyword evidence="5 6" id="KW-0786">Thiamine pyrophosphate</keyword>
<proteinExistence type="inferred from homology"/>
<dbReference type="PANTHER" id="PTHR18968:SF166">
    <property type="entry name" value="2-HYDROXYACYL-COA LYASE 2"/>
    <property type="match status" value="1"/>
</dbReference>
<feature type="domain" description="Thiamine pyrophosphate enzyme TPP-binding" evidence="8">
    <location>
        <begin position="381"/>
        <end position="526"/>
    </location>
</feature>
<evidence type="ECO:0000256" key="3">
    <source>
        <dbReference type="ARBA" id="ARBA00007812"/>
    </source>
</evidence>
<evidence type="ECO:0000259" key="7">
    <source>
        <dbReference type="Pfam" id="PF00205"/>
    </source>
</evidence>
<evidence type="ECO:0000256" key="4">
    <source>
        <dbReference type="ARBA" id="ARBA00022723"/>
    </source>
</evidence>
<dbReference type="RefSeq" id="WP_094509110.1">
    <property type="nucleotide sequence ID" value="NZ_JBHEEK010000037.1"/>
</dbReference>
<dbReference type="CDD" id="cd07035">
    <property type="entry name" value="TPP_PYR_POX_like"/>
    <property type="match status" value="1"/>
</dbReference>
<evidence type="ECO:0000256" key="1">
    <source>
        <dbReference type="ARBA" id="ARBA00001946"/>
    </source>
</evidence>
<evidence type="ECO:0000313" key="10">
    <source>
        <dbReference type="EMBL" id="OYR12558.1"/>
    </source>
</evidence>
<accession>A0A256FCM1</accession>
<organism evidence="10 11">
    <name type="scientific">Brucella thiophenivorans</name>
    <dbReference type="NCBI Taxonomy" id="571255"/>
    <lineage>
        <taxon>Bacteria</taxon>
        <taxon>Pseudomonadati</taxon>
        <taxon>Pseudomonadota</taxon>
        <taxon>Alphaproteobacteria</taxon>
        <taxon>Hyphomicrobiales</taxon>
        <taxon>Brucellaceae</taxon>
        <taxon>Brucella/Ochrobactrum group</taxon>
        <taxon>Brucella</taxon>
    </lineage>
</organism>
<protein>
    <submittedName>
        <fullName evidence="10">Thiamine pyrophosphate enzyme, central domain protein</fullName>
    </submittedName>
</protein>
<dbReference type="GO" id="GO:0003984">
    <property type="term" value="F:acetolactate synthase activity"/>
    <property type="evidence" value="ECO:0007669"/>
    <property type="project" value="TreeGrafter"/>
</dbReference>
<dbReference type="FunFam" id="3.40.50.970:FF:000007">
    <property type="entry name" value="Acetolactate synthase"/>
    <property type="match status" value="1"/>
</dbReference>
<dbReference type="Pfam" id="PF02776">
    <property type="entry name" value="TPP_enzyme_N"/>
    <property type="match status" value="1"/>
</dbReference>
<dbReference type="GO" id="GO:0009097">
    <property type="term" value="P:isoleucine biosynthetic process"/>
    <property type="evidence" value="ECO:0007669"/>
    <property type="project" value="TreeGrafter"/>
</dbReference>
<name>A0A256FCM1_9HYPH</name>
<dbReference type="InterPro" id="IPR029035">
    <property type="entry name" value="DHS-like_NAD/FAD-binding_dom"/>
</dbReference>
<dbReference type="InterPro" id="IPR011766">
    <property type="entry name" value="TPP_enzyme_TPP-bd"/>
</dbReference>
<evidence type="ECO:0000313" key="11">
    <source>
        <dbReference type="Proteomes" id="UP000215590"/>
    </source>
</evidence>
<dbReference type="GO" id="GO:0030976">
    <property type="term" value="F:thiamine pyrophosphate binding"/>
    <property type="evidence" value="ECO:0007669"/>
    <property type="project" value="InterPro"/>
</dbReference>
<dbReference type="SUPFAM" id="SSF52467">
    <property type="entry name" value="DHS-like NAD/FAD-binding domain"/>
    <property type="match status" value="1"/>
</dbReference>
<evidence type="ECO:0000256" key="6">
    <source>
        <dbReference type="RuleBase" id="RU362132"/>
    </source>
</evidence>
<feature type="domain" description="Thiamine pyrophosphate enzyme N-terminal TPP-binding" evidence="9">
    <location>
        <begin position="1"/>
        <end position="117"/>
    </location>
</feature>
<dbReference type="GO" id="GO:0050660">
    <property type="term" value="F:flavin adenine dinucleotide binding"/>
    <property type="evidence" value="ECO:0007669"/>
    <property type="project" value="TreeGrafter"/>
</dbReference>
<dbReference type="Pfam" id="PF00205">
    <property type="entry name" value="TPP_enzyme_M"/>
    <property type="match status" value="1"/>
</dbReference>
<dbReference type="Proteomes" id="UP000215590">
    <property type="component" value="Unassembled WGS sequence"/>
</dbReference>
<keyword evidence="4" id="KW-0479">Metal-binding</keyword>